<protein>
    <recommendedName>
        <fullName evidence="5">Cobalamin biosynthesis protein CbiX</fullName>
    </recommendedName>
</protein>
<name>A0A7M2WZ15_9BACT</name>
<evidence type="ECO:0000256" key="2">
    <source>
        <dbReference type="ARBA" id="ARBA00023239"/>
    </source>
</evidence>
<dbReference type="EMBL" id="CP063458">
    <property type="protein sequence ID" value="QOV90091.1"/>
    <property type="molecule type" value="Genomic_DNA"/>
</dbReference>
<reference evidence="3 4" key="1">
    <citation type="submission" date="2020-10" db="EMBL/GenBank/DDBJ databases">
        <title>Wide distribution of Phycisphaera-like planctomycetes from WD2101 soil group in peatlands and genome analysis of the first cultivated representative.</title>
        <authorList>
            <person name="Dedysh S.N."/>
            <person name="Beletsky A.V."/>
            <person name="Ivanova A."/>
            <person name="Kulichevskaya I.S."/>
            <person name="Suzina N.E."/>
            <person name="Philippov D.A."/>
            <person name="Rakitin A.L."/>
            <person name="Mardanov A.V."/>
            <person name="Ravin N.V."/>
        </authorList>
    </citation>
    <scope>NUCLEOTIDE SEQUENCE [LARGE SCALE GENOMIC DNA]</scope>
    <source>
        <strain evidence="3 4">M1803</strain>
    </source>
</reference>
<dbReference type="GO" id="GO:0046872">
    <property type="term" value="F:metal ion binding"/>
    <property type="evidence" value="ECO:0007669"/>
    <property type="project" value="UniProtKB-KW"/>
</dbReference>
<evidence type="ECO:0008006" key="5">
    <source>
        <dbReference type="Google" id="ProtNLM"/>
    </source>
</evidence>
<dbReference type="GO" id="GO:0016829">
    <property type="term" value="F:lyase activity"/>
    <property type="evidence" value="ECO:0007669"/>
    <property type="project" value="UniProtKB-KW"/>
</dbReference>
<dbReference type="KEGG" id="hbs:IPV69_01585"/>
<dbReference type="Gene3D" id="3.40.50.1400">
    <property type="match status" value="1"/>
</dbReference>
<evidence type="ECO:0000313" key="3">
    <source>
        <dbReference type="EMBL" id="QOV90091.1"/>
    </source>
</evidence>
<accession>A0A7M2WZ15</accession>
<sequence>MKTGIIIVDHGSRRTQSNEMLEEVARLFGERFTATYDIVEPAHMELAEPSIATAYAACVKRGATRIVVCPFFLGPGKHWTGDIPRLAAEAAVGHPGTQYHVAMPLGIDDLILELLFKRANHCKGNGFECDSCRGTIRSGDPAIAAKLLAEGTGHAHDARPTDAQGMQVCSSCPYSKAISEGAKFVPAALQPA</sequence>
<dbReference type="PANTHER" id="PTHR33542">
    <property type="entry name" value="SIROHYDROCHLORIN FERROCHELATASE, CHLOROPLASTIC"/>
    <property type="match status" value="1"/>
</dbReference>
<dbReference type="Pfam" id="PF01903">
    <property type="entry name" value="CbiX"/>
    <property type="match status" value="1"/>
</dbReference>
<dbReference type="SUPFAM" id="SSF53800">
    <property type="entry name" value="Chelatase"/>
    <property type="match status" value="1"/>
</dbReference>
<gene>
    <name evidence="3" type="ORF">IPV69_01585</name>
</gene>
<dbReference type="Proteomes" id="UP000593765">
    <property type="component" value="Chromosome"/>
</dbReference>
<keyword evidence="1" id="KW-0479">Metal-binding</keyword>
<keyword evidence="2" id="KW-0456">Lyase</keyword>
<dbReference type="RefSeq" id="WP_206293162.1">
    <property type="nucleotide sequence ID" value="NZ_CP063458.1"/>
</dbReference>
<evidence type="ECO:0000313" key="4">
    <source>
        <dbReference type="Proteomes" id="UP000593765"/>
    </source>
</evidence>
<dbReference type="InterPro" id="IPR002762">
    <property type="entry name" value="CbiX-like"/>
</dbReference>
<keyword evidence="4" id="KW-1185">Reference proteome</keyword>
<dbReference type="AlphaFoldDB" id="A0A7M2WZ15"/>
<proteinExistence type="predicted"/>
<dbReference type="CDD" id="cd03416">
    <property type="entry name" value="CbiX_SirB_N"/>
    <property type="match status" value="1"/>
</dbReference>
<dbReference type="PANTHER" id="PTHR33542:SF3">
    <property type="entry name" value="SIROHYDROCHLORIN FERROCHELATASE, CHLOROPLASTIC"/>
    <property type="match status" value="1"/>
</dbReference>
<evidence type="ECO:0000256" key="1">
    <source>
        <dbReference type="ARBA" id="ARBA00022723"/>
    </source>
</evidence>
<organism evidence="3 4">
    <name type="scientific">Humisphaera borealis</name>
    <dbReference type="NCBI Taxonomy" id="2807512"/>
    <lineage>
        <taxon>Bacteria</taxon>
        <taxon>Pseudomonadati</taxon>
        <taxon>Planctomycetota</taxon>
        <taxon>Phycisphaerae</taxon>
        <taxon>Tepidisphaerales</taxon>
        <taxon>Tepidisphaeraceae</taxon>
        <taxon>Humisphaera</taxon>
    </lineage>
</organism>
<dbReference type="InterPro" id="IPR050963">
    <property type="entry name" value="Sirohydro_Cobaltochel/CbiX"/>
</dbReference>